<comment type="caution">
    <text evidence="2">The sequence shown here is derived from an EMBL/GenBank/DDBJ whole genome shotgun (WGS) entry which is preliminary data.</text>
</comment>
<evidence type="ECO:0000313" key="2">
    <source>
        <dbReference type="EMBL" id="GAA1549297.1"/>
    </source>
</evidence>
<keyword evidence="3" id="KW-1185">Reference proteome</keyword>
<protein>
    <submittedName>
        <fullName evidence="2">Uncharacterized protein</fullName>
    </submittedName>
</protein>
<evidence type="ECO:0000256" key="1">
    <source>
        <dbReference type="SAM" id="MobiDB-lite"/>
    </source>
</evidence>
<name>A0ABP4MUG3_9ACTN</name>
<organism evidence="2 3">
    <name type="scientific">Kribbella hippodromi</name>
    <dbReference type="NCBI Taxonomy" id="434347"/>
    <lineage>
        <taxon>Bacteria</taxon>
        <taxon>Bacillati</taxon>
        <taxon>Actinomycetota</taxon>
        <taxon>Actinomycetes</taxon>
        <taxon>Propionibacteriales</taxon>
        <taxon>Kribbellaceae</taxon>
        <taxon>Kribbella</taxon>
    </lineage>
</organism>
<feature type="compositionally biased region" description="Basic and acidic residues" evidence="1">
    <location>
        <begin position="1"/>
        <end position="28"/>
    </location>
</feature>
<dbReference type="EMBL" id="BAAAPH010000001">
    <property type="protein sequence ID" value="GAA1549297.1"/>
    <property type="molecule type" value="Genomic_DNA"/>
</dbReference>
<proteinExistence type="predicted"/>
<evidence type="ECO:0000313" key="3">
    <source>
        <dbReference type="Proteomes" id="UP001501705"/>
    </source>
</evidence>
<reference evidence="3" key="1">
    <citation type="journal article" date="2019" name="Int. J. Syst. Evol. Microbiol.">
        <title>The Global Catalogue of Microorganisms (GCM) 10K type strain sequencing project: providing services to taxonomists for standard genome sequencing and annotation.</title>
        <authorList>
            <consortium name="The Broad Institute Genomics Platform"/>
            <consortium name="The Broad Institute Genome Sequencing Center for Infectious Disease"/>
            <person name="Wu L."/>
            <person name="Ma J."/>
        </authorList>
    </citation>
    <scope>NUCLEOTIDE SEQUENCE [LARGE SCALE GENOMIC DNA]</scope>
    <source>
        <strain evidence="3">JCM 15572</strain>
    </source>
</reference>
<dbReference type="Proteomes" id="UP001501705">
    <property type="component" value="Unassembled WGS sequence"/>
</dbReference>
<sequence>MAQGIDHCRQWDLFGPDRDAEQAHHCQQDDAADQAEDKGGPPGAAPRTRGGGGLQIRLGGSDCTGRGHWTFQILLGKANL</sequence>
<gene>
    <name evidence="2" type="ORF">GCM10009804_02170</name>
</gene>
<accession>A0ABP4MUG3</accession>
<feature type="region of interest" description="Disordered" evidence="1">
    <location>
        <begin position="1"/>
        <end position="59"/>
    </location>
</feature>